<dbReference type="GO" id="GO:0000105">
    <property type="term" value="P:L-histidine biosynthetic process"/>
    <property type="evidence" value="ECO:0007669"/>
    <property type="project" value="UniProtKB-UniRule"/>
</dbReference>
<dbReference type="SUPFAM" id="SSF52317">
    <property type="entry name" value="Class I glutamine amidotransferase-like"/>
    <property type="match status" value="1"/>
</dbReference>
<comment type="pathway">
    <text evidence="1 10">Amino-acid biosynthesis; L-histidine biosynthesis; L-histidine from 5-phospho-alpha-D-ribose 1-diphosphate: step 5/9.</text>
</comment>
<dbReference type="AlphaFoldDB" id="A0A1H1DVV5"/>
<evidence type="ECO:0000256" key="10">
    <source>
        <dbReference type="HAMAP-Rule" id="MF_00278"/>
    </source>
</evidence>
<dbReference type="GO" id="GO:0000107">
    <property type="term" value="F:imidazoleglycerol-phosphate synthase activity"/>
    <property type="evidence" value="ECO:0007669"/>
    <property type="project" value="UniProtKB-UniRule"/>
</dbReference>
<dbReference type="InterPro" id="IPR010139">
    <property type="entry name" value="Imidazole-glycPsynth_HisH"/>
</dbReference>
<dbReference type="NCBIfam" id="TIGR01855">
    <property type="entry name" value="IMP_synth_hisH"/>
    <property type="match status" value="1"/>
</dbReference>
<feature type="domain" description="Glutamine amidotransferase" evidence="12">
    <location>
        <begin position="17"/>
        <end position="215"/>
    </location>
</feature>
<reference evidence="14" key="1">
    <citation type="submission" date="2016-10" db="EMBL/GenBank/DDBJ databases">
        <authorList>
            <person name="de Groot N.N."/>
        </authorList>
    </citation>
    <scope>NUCLEOTIDE SEQUENCE [LARGE SCALE GENOMIC DNA]</scope>
    <source>
        <strain evidence="14">CGMCC 1.12397</strain>
    </source>
</reference>
<name>A0A1H1DVV5_9EURY</name>
<dbReference type="HAMAP" id="MF_00278">
    <property type="entry name" value="HisH"/>
    <property type="match status" value="1"/>
</dbReference>
<evidence type="ECO:0000256" key="9">
    <source>
        <dbReference type="ARBA" id="ARBA00049534"/>
    </source>
</evidence>
<comment type="catalytic activity">
    <reaction evidence="9 10">
        <text>L-glutamine + H2O = L-glutamate + NH4(+)</text>
        <dbReference type="Rhea" id="RHEA:15889"/>
        <dbReference type="ChEBI" id="CHEBI:15377"/>
        <dbReference type="ChEBI" id="CHEBI:28938"/>
        <dbReference type="ChEBI" id="CHEBI:29985"/>
        <dbReference type="ChEBI" id="CHEBI:58359"/>
        <dbReference type="EC" id="3.5.1.2"/>
    </reaction>
</comment>
<dbReference type="GO" id="GO:0004359">
    <property type="term" value="F:glutaminase activity"/>
    <property type="evidence" value="ECO:0007669"/>
    <property type="project" value="UniProtKB-EC"/>
</dbReference>
<keyword evidence="7 10" id="KW-0456">Lyase</keyword>
<dbReference type="InterPro" id="IPR017926">
    <property type="entry name" value="GATASE"/>
</dbReference>
<evidence type="ECO:0000313" key="15">
    <source>
        <dbReference type="Proteomes" id="UP000199289"/>
    </source>
</evidence>
<keyword evidence="14" id="KW-0808">Transferase</keyword>
<reference evidence="13 16" key="3">
    <citation type="submission" date="2018-07" db="EMBL/GenBank/DDBJ databases">
        <title>Genome sequence of extremly halophilic archaeon Halopelagius longus strain BC12-B1.</title>
        <authorList>
            <person name="Zhang X."/>
        </authorList>
    </citation>
    <scope>NUCLEOTIDE SEQUENCE [LARGE SCALE GENOMIC DNA]</scope>
    <source>
        <strain evidence="13 16">BC12-B1</strain>
    </source>
</reference>
<dbReference type="InterPro" id="IPR029062">
    <property type="entry name" value="Class_I_gatase-like"/>
</dbReference>
<dbReference type="RefSeq" id="WP_092537975.1">
    <property type="nucleotide sequence ID" value="NZ_FNKQ01000003.1"/>
</dbReference>
<dbReference type="PROSITE" id="PS51273">
    <property type="entry name" value="GATASE_TYPE_1"/>
    <property type="match status" value="1"/>
</dbReference>
<evidence type="ECO:0000256" key="7">
    <source>
        <dbReference type="ARBA" id="ARBA00023239"/>
    </source>
</evidence>
<keyword evidence="4 10" id="KW-0378">Hydrolase</keyword>
<evidence type="ECO:0000256" key="4">
    <source>
        <dbReference type="ARBA" id="ARBA00022801"/>
    </source>
</evidence>
<gene>
    <name evidence="10" type="primary">hisH</name>
    <name evidence="13" type="ORF">DWB78_06975</name>
    <name evidence="14" type="ORF">SAMN05216278_2599</name>
</gene>
<comment type="subcellular location">
    <subcellularLocation>
        <location evidence="10">Cytoplasm</location>
    </subcellularLocation>
</comment>
<feature type="active site" description="Nucleophile" evidence="10 11">
    <location>
        <position position="91"/>
    </location>
</feature>
<comment type="subunit">
    <text evidence="2 10">Heterodimer of HisH and HisF.</text>
</comment>
<dbReference type="Proteomes" id="UP000255421">
    <property type="component" value="Unassembled WGS sequence"/>
</dbReference>
<comment type="catalytic activity">
    <reaction evidence="8 10">
        <text>5-[(5-phospho-1-deoxy-D-ribulos-1-ylimino)methylamino]-1-(5-phospho-beta-D-ribosyl)imidazole-4-carboxamide + L-glutamine = D-erythro-1-(imidazol-4-yl)glycerol 3-phosphate + 5-amino-1-(5-phospho-beta-D-ribosyl)imidazole-4-carboxamide + L-glutamate + H(+)</text>
        <dbReference type="Rhea" id="RHEA:24793"/>
        <dbReference type="ChEBI" id="CHEBI:15378"/>
        <dbReference type="ChEBI" id="CHEBI:29985"/>
        <dbReference type="ChEBI" id="CHEBI:58278"/>
        <dbReference type="ChEBI" id="CHEBI:58359"/>
        <dbReference type="ChEBI" id="CHEBI:58475"/>
        <dbReference type="ChEBI" id="CHEBI:58525"/>
        <dbReference type="EC" id="4.3.2.10"/>
    </reaction>
</comment>
<evidence type="ECO:0000256" key="8">
    <source>
        <dbReference type="ARBA" id="ARBA00047838"/>
    </source>
</evidence>
<dbReference type="GO" id="GO:0016829">
    <property type="term" value="F:lyase activity"/>
    <property type="evidence" value="ECO:0007669"/>
    <property type="project" value="UniProtKB-KW"/>
</dbReference>
<feature type="active site" evidence="10 11">
    <location>
        <position position="201"/>
    </location>
</feature>
<keyword evidence="6 10" id="KW-0368">Histidine biosynthesis</keyword>
<dbReference type="OrthoDB" id="33401at2157"/>
<evidence type="ECO:0000256" key="2">
    <source>
        <dbReference type="ARBA" id="ARBA00011152"/>
    </source>
</evidence>
<dbReference type="CDD" id="cd01748">
    <property type="entry name" value="GATase1_IGP_Synthase"/>
    <property type="match status" value="1"/>
</dbReference>
<feature type="active site" evidence="10 11">
    <location>
        <position position="199"/>
    </location>
</feature>
<evidence type="ECO:0000256" key="1">
    <source>
        <dbReference type="ARBA" id="ARBA00005091"/>
    </source>
</evidence>
<dbReference type="PANTHER" id="PTHR42701:SF1">
    <property type="entry name" value="IMIDAZOLE GLYCEROL PHOSPHATE SYNTHASE SUBUNIT HISH"/>
    <property type="match status" value="1"/>
</dbReference>
<dbReference type="EC" id="3.5.1.2" evidence="10"/>
<dbReference type="PIRSF" id="PIRSF000495">
    <property type="entry name" value="Amidotransf_hisH"/>
    <property type="match status" value="1"/>
</dbReference>
<evidence type="ECO:0000313" key="14">
    <source>
        <dbReference type="EMBL" id="SDQ80368.1"/>
    </source>
</evidence>
<dbReference type="Proteomes" id="UP000199289">
    <property type="component" value="Unassembled WGS sequence"/>
</dbReference>
<dbReference type="Gene3D" id="3.40.50.880">
    <property type="match status" value="1"/>
</dbReference>
<dbReference type="SMART" id="SM01211">
    <property type="entry name" value="GATase_5"/>
    <property type="match status" value="1"/>
</dbReference>
<reference evidence="15" key="2">
    <citation type="submission" date="2016-10" db="EMBL/GenBank/DDBJ databases">
        <authorList>
            <person name="Varghese N."/>
            <person name="Submissions S."/>
        </authorList>
    </citation>
    <scope>NUCLEOTIDE SEQUENCE [LARGE SCALE GENOMIC DNA]</scope>
    <source>
        <strain evidence="15">CGMCC 1.12397</strain>
    </source>
</reference>
<evidence type="ECO:0000256" key="3">
    <source>
        <dbReference type="ARBA" id="ARBA00022605"/>
    </source>
</evidence>
<dbReference type="GO" id="GO:0005737">
    <property type="term" value="C:cytoplasm"/>
    <property type="evidence" value="ECO:0007669"/>
    <property type="project" value="UniProtKB-SubCell"/>
</dbReference>
<dbReference type="EMBL" id="FNKQ01000003">
    <property type="protein sequence ID" value="SDQ80368.1"/>
    <property type="molecule type" value="Genomic_DNA"/>
</dbReference>
<evidence type="ECO:0000259" key="12">
    <source>
        <dbReference type="Pfam" id="PF00117"/>
    </source>
</evidence>
<dbReference type="UniPathway" id="UPA00031">
    <property type="reaction ID" value="UER00010"/>
</dbReference>
<keyword evidence="16" id="KW-1185">Reference proteome</keyword>
<sequence>MSAPNPAAAEQSLASVVMVDYGLGNLRSAQRGLERAGADVTITDDPDEFADADGIVLPGVGAFSEGMENAGPFREPLAAAADRGQPVFGICLGMQMLLTTSEEADYEGEGEVTGLDFVPGTNVKFSQGQKVPHMGWNELNVERDHPLVEGVDGEHAYFVHSYYAVPDDEDAVVATADYEVEFPAIVANEAGNVFGTQFHPEKSGETGLRILRNFVELCAEQ</sequence>
<dbReference type="PANTHER" id="PTHR42701">
    <property type="entry name" value="IMIDAZOLE GLYCEROL PHOSPHATE SYNTHASE SUBUNIT HISH"/>
    <property type="match status" value="1"/>
</dbReference>
<protein>
    <recommendedName>
        <fullName evidence="10">Imidazole glycerol phosphate synthase subunit HisH</fullName>
        <ecNumber evidence="10">4.3.2.10</ecNumber>
    </recommendedName>
    <alternativeName>
        <fullName evidence="10">IGP synthase glutaminase subunit</fullName>
        <ecNumber evidence="10">3.5.1.2</ecNumber>
    </alternativeName>
    <alternativeName>
        <fullName evidence="10">IGP synthase subunit HisH</fullName>
    </alternativeName>
    <alternativeName>
        <fullName evidence="10">ImGP synthase subunit HisH</fullName>
        <shortName evidence="10">IGPS subunit HisH</shortName>
    </alternativeName>
</protein>
<evidence type="ECO:0000256" key="11">
    <source>
        <dbReference type="PIRSR" id="PIRSR000495-1"/>
    </source>
</evidence>
<keyword evidence="3 10" id="KW-0028">Amino-acid biosynthesis</keyword>
<dbReference type="Pfam" id="PF00117">
    <property type="entry name" value="GATase"/>
    <property type="match status" value="1"/>
</dbReference>
<dbReference type="EMBL" id="QQST01000001">
    <property type="protein sequence ID" value="RDI71482.1"/>
    <property type="molecule type" value="Genomic_DNA"/>
</dbReference>
<evidence type="ECO:0000256" key="5">
    <source>
        <dbReference type="ARBA" id="ARBA00022962"/>
    </source>
</evidence>
<evidence type="ECO:0000313" key="16">
    <source>
        <dbReference type="Proteomes" id="UP000255421"/>
    </source>
</evidence>
<dbReference type="EC" id="4.3.2.10" evidence="10"/>
<evidence type="ECO:0000256" key="6">
    <source>
        <dbReference type="ARBA" id="ARBA00023102"/>
    </source>
</evidence>
<keyword evidence="5 10" id="KW-0315">Glutamine amidotransferase</keyword>
<comment type="function">
    <text evidence="10">IGPS catalyzes the conversion of PRFAR and glutamine to IGP, AICAR and glutamate. The HisH subunit catalyzes the hydrolysis of glutamine to glutamate and ammonia as part of the synthesis of IGP and AICAR. The resulting ammonia molecule is channeled to the active site of HisF.</text>
</comment>
<accession>A0A1H1DVV5</accession>
<organism evidence="14 15">
    <name type="scientific">Halopelagius longus</name>
    <dbReference type="NCBI Taxonomy" id="1236180"/>
    <lineage>
        <taxon>Archaea</taxon>
        <taxon>Methanobacteriati</taxon>
        <taxon>Methanobacteriota</taxon>
        <taxon>Stenosarchaea group</taxon>
        <taxon>Halobacteria</taxon>
        <taxon>Halobacteriales</taxon>
        <taxon>Haloferacaceae</taxon>
    </lineage>
</organism>
<keyword evidence="10" id="KW-0963">Cytoplasm</keyword>
<evidence type="ECO:0000313" key="13">
    <source>
        <dbReference type="EMBL" id="RDI71482.1"/>
    </source>
</evidence>
<proteinExistence type="inferred from homology"/>